<comment type="caution">
    <text evidence="1">The sequence shown here is derived from an EMBL/GenBank/DDBJ whole genome shotgun (WGS) entry which is preliminary data.</text>
</comment>
<sequence>MSTQQPTEQTTPDVHQGGAGVAARTWHYDGLSESLQAALYRWAGSPERQDAWTEHVFTLAAAPPCTTCRGPVGLCGGHDDTGQWWCRTCIQRRPGALHGRRLRSFSCDIEASLSATAQTYREKSGDTRSHDCLAYALTTRVSRNGRLGGEATVQANCRRAHEVLQARMTPGNNPLARRKS</sequence>
<evidence type="ECO:0000313" key="2">
    <source>
        <dbReference type="Proteomes" id="UP000239485"/>
    </source>
</evidence>
<dbReference type="RefSeq" id="WP_104435618.1">
    <property type="nucleotide sequence ID" value="NZ_PTJD01000020.1"/>
</dbReference>
<gene>
    <name evidence="1" type="ORF">CLV92_12023</name>
</gene>
<evidence type="ECO:0000313" key="1">
    <source>
        <dbReference type="EMBL" id="PPK91904.1"/>
    </source>
</evidence>
<protein>
    <submittedName>
        <fullName evidence="1">Uncharacterized protein</fullName>
    </submittedName>
</protein>
<accession>A0A2S6ICF2</accession>
<dbReference type="Proteomes" id="UP000239485">
    <property type="component" value="Unassembled WGS sequence"/>
</dbReference>
<proteinExistence type="predicted"/>
<name>A0A2S6ICF2_9ACTN</name>
<dbReference type="EMBL" id="PTJD01000020">
    <property type="protein sequence ID" value="PPK91904.1"/>
    <property type="molecule type" value="Genomic_DNA"/>
</dbReference>
<keyword evidence="2" id="KW-1185">Reference proteome</keyword>
<reference evidence="1 2" key="1">
    <citation type="submission" date="2018-02" db="EMBL/GenBank/DDBJ databases">
        <title>Genomic Encyclopedia of Archaeal and Bacterial Type Strains, Phase II (KMG-II): from individual species to whole genera.</title>
        <authorList>
            <person name="Goeker M."/>
        </authorList>
    </citation>
    <scope>NUCLEOTIDE SEQUENCE [LARGE SCALE GENOMIC DNA]</scope>
    <source>
        <strain evidence="1 2">DSM 22857</strain>
    </source>
</reference>
<dbReference type="AlphaFoldDB" id="A0A2S6ICF2"/>
<organism evidence="1 2">
    <name type="scientific">Kineococcus xinjiangensis</name>
    <dbReference type="NCBI Taxonomy" id="512762"/>
    <lineage>
        <taxon>Bacteria</taxon>
        <taxon>Bacillati</taxon>
        <taxon>Actinomycetota</taxon>
        <taxon>Actinomycetes</taxon>
        <taxon>Kineosporiales</taxon>
        <taxon>Kineosporiaceae</taxon>
        <taxon>Kineococcus</taxon>
    </lineage>
</organism>